<organism evidence="1">
    <name type="scientific">Citrobacter rodentium</name>
    <dbReference type="NCBI Taxonomy" id="67825"/>
    <lineage>
        <taxon>Bacteria</taxon>
        <taxon>Pseudomonadati</taxon>
        <taxon>Pseudomonadota</taxon>
        <taxon>Gammaproteobacteria</taxon>
        <taxon>Enterobacterales</taxon>
        <taxon>Enterobacteriaceae</taxon>
        <taxon>Citrobacter</taxon>
    </lineage>
</organism>
<evidence type="ECO:0000313" key="1">
    <source>
        <dbReference type="EMBL" id="QBY31736.1"/>
    </source>
</evidence>
<dbReference type="EMBL" id="CP038008">
    <property type="protein sequence ID" value="QBY31736.1"/>
    <property type="molecule type" value="Genomic_DNA"/>
</dbReference>
<name>A0A482PV78_CITRO</name>
<gene>
    <name evidence="1" type="ORF">E2R62_24820</name>
</gene>
<sequence>MVDVITDYKEIRRKIEEVSKEDFDKNELLWAIADGGTALIDTLTSLPVLNTSSAIIHEIYSFINNHPAVPIPNPWFVWNKHDEALSPETIQYLKKRGYVSAASTAVAVAGAGASLVTCVDIGVVGQGGAACASTLKHLTGLRNIASAHKESATIQAWIDVIITMKNLKLAVRGGQVSTAVISAIPALSTAVSIISGAVSAAAKVGISFKYSNVCRFTAMDLHWRAMQETILIETLGQRKKEDTGPARQILFELFERRGLTGFIWGQHHVEKLIKEPAGWMAIADKLLII</sequence>
<proteinExistence type="predicted"/>
<reference evidence="1" key="1">
    <citation type="submission" date="2019-03" db="EMBL/GenBank/DDBJ databases">
        <title>Complete genome sequence of enteropathogenic Citrobacter rodentium strain DBS100.</title>
        <authorList>
            <person name="Popov G."/>
            <person name="Fiebig A."/>
            <person name="Shideler S."/>
            <person name="Coombes B."/>
            <person name="Savchenko A."/>
        </authorList>
    </citation>
    <scope>NUCLEOTIDE SEQUENCE</scope>
    <source>
        <strain evidence="1">DBS100</strain>
    </source>
</reference>
<dbReference type="AlphaFoldDB" id="A0A482PV78"/>
<accession>A0A482PV78</accession>
<protein>
    <submittedName>
        <fullName evidence="1">Uncharacterized protein</fullName>
    </submittedName>
</protein>
<dbReference type="RefSeq" id="WP_012904861.1">
    <property type="nucleotide sequence ID" value="NZ_CAJTBI010000023.1"/>
</dbReference>